<dbReference type="SMART" id="SM00220">
    <property type="entry name" value="S_TKc"/>
    <property type="match status" value="1"/>
</dbReference>
<evidence type="ECO:0000313" key="5">
    <source>
        <dbReference type="Proteomes" id="UP000767238"/>
    </source>
</evidence>
<dbReference type="SUPFAM" id="SSF56112">
    <property type="entry name" value="Protein kinase-like (PK-like)"/>
    <property type="match status" value="1"/>
</dbReference>
<name>A0A9P8K265_AURME</name>
<dbReference type="Gene3D" id="1.10.510.10">
    <property type="entry name" value="Transferase(Phosphotransferase) domain 1"/>
    <property type="match status" value="1"/>
</dbReference>
<dbReference type="InterPro" id="IPR000719">
    <property type="entry name" value="Prot_kinase_dom"/>
</dbReference>
<proteinExistence type="predicted"/>
<dbReference type="GO" id="GO:0044773">
    <property type="term" value="P:mitotic DNA damage checkpoint signaling"/>
    <property type="evidence" value="ECO:0007669"/>
    <property type="project" value="TreeGrafter"/>
</dbReference>
<dbReference type="PANTHER" id="PTHR44167">
    <property type="entry name" value="OVARIAN-SPECIFIC SERINE/THREONINE-PROTEIN KINASE LOK-RELATED"/>
    <property type="match status" value="1"/>
</dbReference>
<reference evidence="4" key="2">
    <citation type="submission" date="2021-08" db="EMBL/GenBank/DDBJ databases">
        <authorList>
            <person name="Gostincar C."/>
            <person name="Sun X."/>
            <person name="Song Z."/>
            <person name="Gunde-Cimerman N."/>
        </authorList>
    </citation>
    <scope>NUCLEOTIDE SEQUENCE</scope>
    <source>
        <strain evidence="4">EXF-8016</strain>
        <strain evidence="3">EXF-9911</strain>
    </source>
</reference>
<dbReference type="EMBL" id="JAHFXF010000721">
    <property type="protein sequence ID" value="KAG9683350.1"/>
    <property type="molecule type" value="Genomic_DNA"/>
</dbReference>
<dbReference type="PROSITE" id="PS00107">
    <property type="entry name" value="PROTEIN_KINASE_ATP"/>
    <property type="match status" value="1"/>
</dbReference>
<feature type="binding site" evidence="1">
    <location>
        <position position="29"/>
    </location>
    <ligand>
        <name>ATP</name>
        <dbReference type="ChEBI" id="CHEBI:30616"/>
    </ligand>
</feature>
<dbReference type="GO" id="GO:0005634">
    <property type="term" value="C:nucleus"/>
    <property type="evidence" value="ECO:0007669"/>
    <property type="project" value="TreeGrafter"/>
</dbReference>
<accession>A0A9P8K265</accession>
<sequence length="291" mass="32931">MPGMIPLGRGATGTVYKVTDTMVVKVARKGVDEQNDHANEQRMFETIEKMIGGNFESIPYLIECHYRTPGYTFLQFASGGDFAMLLNQYQKRDEQNRAIVLEVTQTLNPQDIDRWMEQLCDVAAAFERLGLAHNDIRPGNMLLDAGRNLVLADLDRGTKVGEVIDVLTEPFGRLLNRSEGEGAGTYGKAGARTEIFAIGSVFYSLLRGYEPYEMDWWGDDHFVSLNDKLQRKSFPPLSESIEDNIIRKCWHGEYHQVKDLLNEVRGKNKSTRKIECEKLIESGGISRLNCD</sequence>
<dbReference type="InterPro" id="IPR011009">
    <property type="entry name" value="Kinase-like_dom_sf"/>
</dbReference>
<evidence type="ECO:0000313" key="3">
    <source>
        <dbReference type="EMBL" id="KAG9683350.1"/>
    </source>
</evidence>
<dbReference type="PANTHER" id="PTHR44167:SF30">
    <property type="entry name" value="PHOSPHORYLASE KINASE"/>
    <property type="match status" value="1"/>
</dbReference>
<dbReference type="Pfam" id="PF00069">
    <property type="entry name" value="Pkinase"/>
    <property type="match status" value="1"/>
</dbReference>
<keyword evidence="1" id="KW-0547">Nucleotide-binding</keyword>
<feature type="non-terminal residue" evidence="4">
    <location>
        <position position="291"/>
    </location>
</feature>
<reference evidence="4" key="1">
    <citation type="journal article" date="2021" name="J Fungi (Basel)">
        <title>Virulence traits and population genomics of the black yeast Aureobasidium melanogenum.</title>
        <authorList>
            <person name="Cernosa A."/>
            <person name="Sun X."/>
            <person name="Gostincar C."/>
            <person name="Fang C."/>
            <person name="Gunde-Cimerman N."/>
            <person name="Song Z."/>
        </authorList>
    </citation>
    <scope>NUCLEOTIDE SEQUENCE</scope>
    <source>
        <strain evidence="4">EXF-8016</strain>
        <strain evidence="3">EXF-9911</strain>
    </source>
</reference>
<dbReference type="GO" id="GO:0005524">
    <property type="term" value="F:ATP binding"/>
    <property type="evidence" value="ECO:0007669"/>
    <property type="project" value="UniProtKB-UniRule"/>
</dbReference>
<protein>
    <recommendedName>
        <fullName evidence="2">Protein kinase domain-containing protein</fullName>
    </recommendedName>
</protein>
<dbReference type="Proteomes" id="UP000779574">
    <property type="component" value="Unassembled WGS sequence"/>
</dbReference>
<keyword evidence="1" id="KW-0067">ATP-binding</keyword>
<dbReference type="EMBL" id="JAHFYH010000185">
    <property type="protein sequence ID" value="KAH0210085.1"/>
    <property type="molecule type" value="Genomic_DNA"/>
</dbReference>
<feature type="domain" description="Protein kinase" evidence="2">
    <location>
        <begin position="1"/>
        <end position="288"/>
    </location>
</feature>
<evidence type="ECO:0000259" key="2">
    <source>
        <dbReference type="PROSITE" id="PS50011"/>
    </source>
</evidence>
<organism evidence="4 5">
    <name type="scientific">Aureobasidium melanogenum</name>
    <name type="common">Aureobasidium pullulans var. melanogenum</name>
    <dbReference type="NCBI Taxonomy" id="46634"/>
    <lineage>
        <taxon>Eukaryota</taxon>
        <taxon>Fungi</taxon>
        <taxon>Dikarya</taxon>
        <taxon>Ascomycota</taxon>
        <taxon>Pezizomycotina</taxon>
        <taxon>Dothideomycetes</taxon>
        <taxon>Dothideomycetidae</taxon>
        <taxon>Dothideales</taxon>
        <taxon>Saccotheciaceae</taxon>
        <taxon>Aureobasidium</taxon>
    </lineage>
</organism>
<dbReference type="GO" id="GO:0004674">
    <property type="term" value="F:protein serine/threonine kinase activity"/>
    <property type="evidence" value="ECO:0007669"/>
    <property type="project" value="TreeGrafter"/>
</dbReference>
<evidence type="ECO:0000313" key="4">
    <source>
        <dbReference type="EMBL" id="KAH0210085.1"/>
    </source>
</evidence>
<evidence type="ECO:0000256" key="1">
    <source>
        <dbReference type="PROSITE-ProRule" id="PRU10141"/>
    </source>
</evidence>
<dbReference type="Gene3D" id="3.30.200.20">
    <property type="entry name" value="Phosphorylase Kinase, domain 1"/>
    <property type="match status" value="1"/>
</dbReference>
<dbReference type="PROSITE" id="PS50011">
    <property type="entry name" value="PROTEIN_KINASE_DOM"/>
    <property type="match status" value="1"/>
</dbReference>
<comment type="caution">
    <text evidence="4">The sequence shown here is derived from an EMBL/GenBank/DDBJ whole genome shotgun (WGS) entry which is preliminary data.</text>
</comment>
<dbReference type="InterPro" id="IPR017441">
    <property type="entry name" value="Protein_kinase_ATP_BS"/>
</dbReference>
<gene>
    <name evidence="3" type="ORF">KCU76_g13160</name>
    <name evidence="4" type="ORF">KCV03_g10160</name>
</gene>
<dbReference type="Proteomes" id="UP000767238">
    <property type="component" value="Unassembled WGS sequence"/>
</dbReference>
<dbReference type="AlphaFoldDB" id="A0A9P8K265"/>